<dbReference type="AlphaFoldDB" id="A0AAV6YR12"/>
<gene>
    <name evidence="1" type="ORF">GDO81_023174</name>
</gene>
<dbReference type="Proteomes" id="UP000824782">
    <property type="component" value="Unassembled WGS sequence"/>
</dbReference>
<sequence length="90" mass="10720">LWNRYCIGKKHTLDYKELLRNLGINVEQQNKSSPESVAQALNWEATKLEREKQKSWRLSSPSKRFNADDYTLEDLEGMFRKKVIYKKKIS</sequence>
<accession>A0AAV6YR12</accession>
<feature type="non-terminal residue" evidence="1">
    <location>
        <position position="1"/>
    </location>
</feature>
<proteinExistence type="predicted"/>
<protein>
    <submittedName>
        <fullName evidence="1">Uncharacterized protein</fullName>
    </submittedName>
</protein>
<organism evidence="1 2">
    <name type="scientific">Engystomops pustulosus</name>
    <name type="common">Tungara frog</name>
    <name type="synonym">Physalaemus pustulosus</name>
    <dbReference type="NCBI Taxonomy" id="76066"/>
    <lineage>
        <taxon>Eukaryota</taxon>
        <taxon>Metazoa</taxon>
        <taxon>Chordata</taxon>
        <taxon>Craniata</taxon>
        <taxon>Vertebrata</taxon>
        <taxon>Euteleostomi</taxon>
        <taxon>Amphibia</taxon>
        <taxon>Batrachia</taxon>
        <taxon>Anura</taxon>
        <taxon>Neobatrachia</taxon>
        <taxon>Hyloidea</taxon>
        <taxon>Leptodactylidae</taxon>
        <taxon>Leiuperinae</taxon>
        <taxon>Engystomops</taxon>
    </lineage>
</organism>
<dbReference type="EMBL" id="WNYA01023362">
    <property type="protein sequence ID" value="KAG8538165.1"/>
    <property type="molecule type" value="Genomic_DNA"/>
</dbReference>
<evidence type="ECO:0000313" key="2">
    <source>
        <dbReference type="Proteomes" id="UP000824782"/>
    </source>
</evidence>
<comment type="caution">
    <text evidence="1">The sequence shown here is derived from an EMBL/GenBank/DDBJ whole genome shotgun (WGS) entry which is preliminary data.</text>
</comment>
<reference evidence="1" key="1">
    <citation type="thesis" date="2020" institute="ProQuest LLC" country="789 East Eisenhower Parkway, Ann Arbor, MI, USA">
        <title>Comparative Genomics and Chromosome Evolution.</title>
        <authorList>
            <person name="Mudd A.B."/>
        </authorList>
    </citation>
    <scope>NUCLEOTIDE SEQUENCE</scope>
    <source>
        <strain evidence="1">237g6f4</strain>
        <tissue evidence="1">Blood</tissue>
    </source>
</reference>
<name>A0AAV6YR12_ENGPU</name>
<keyword evidence="2" id="KW-1185">Reference proteome</keyword>
<evidence type="ECO:0000313" key="1">
    <source>
        <dbReference type="EMBL" id="KAG8538165.1"/>
    </source>
</evidence>